<keyword evidence="6 8" id="KW-1133">Transmembrane helix</keyword>
<accession>A0A1F5ZPC7</accession>
<evidence type="ECO:0000256" key="7">
    <source>
        <dbReference type="ARBA" id="ARBA00023136"/>
    </source>
</evidence>
<dbReference type="InterPro" id="IPR050297">
    <property type="entry name" value="LipidA_mod_glycosyltrf_83"/>
</dbReference>
<keyword evidence="4" id="KW-0808">Transferase</keyword>
<evidence type="ECO:0000313" key="10">
    <source>
        <dbReference type="EMBL" id="OGG14356.1"/>
    </source>
</evidence>
<feature type="transmembrane region" description="Helical" evidence="8">
    <location>
        <begin position="148"/>
        <end position="167"/>
    </location>
</feature>
<sequence length="488" mass="56227">MSWFRSFFGKYKILLILFGVILAGFSFRIYRVEDYFGFDHDQDLFSWIVKDIIIEQHPRLIGQLTSIDGVFIGPLFYYLLVPFFALFGMNPLAAYIPVIIIGLFTILSIYYTFNKIFGLSVALIASYLYAVSYPIVMIDRWVVPTQPVFLWSVWFLYCLFSILMGNLKVIPILGLLLGLIWHIHIGLLPLVILIVVVLYLSRKKIEIRQFIYGSSLFLIGFLPYLIFEFRHGFSQTKSLFQTINMSGGIDKTAKLFGAVSGIEMKFFNIFFPYINLPYLVSLFLFLGLLYYVFRKSYINKHQIVVILGWFGILAIGHILSSRPVSQYYFNSLVAVSLIPISFLLKDLYKRTPVLIILFLTFTFINSVLLLASEGLHKFGYRNKKLIAEYIKNDVQKNKYKCISVDYIAPYGTGVGFRYLIWWNNINLIKKTAGIPEYKIAIPIPSTFKGLDKRYGAVGVIKPKGGNYKDWDKCDDKNNKPDKLLGFTS</sequence>
<reference evidence="10 11" key="1">
    <citation type="journal article" date="2016" name="Nat. Commun.">
        <title>Thousands of microbial genomes shed light on interconnected biogeochemical processes in an aquifer system.</title>
        <authorList>
            <person name="Anantharaman K."/>
            <person name="Brown C.T."/>
            <person name="Hug L.A."/>
            <person name="Sharon I."/>
            <person name="Castelle C.J."/>
            <person name="Probst A.J."/>
            <person name="Thomas B.C."/>
            <person name="Singh A."/>
            <person name="Wilkins M.J."/>
            <person name="Karaoz U."/>
            <person name="Brodie E.L."/>
            <person name="Williams K.H."/>
            <person name="Hubbard S.S."/>
            <person name="Banfield J.F."/>
        </authorList>
    </citation>
    <scope>NUCLEOTIDE SEQUENCE [LARGE SCALE GENOMIC DNA]</scope>
</reference>
<comment type="caution">
    <text evidence="10">The sequence shown here is derived from an EMBL/GenBank/DDBJ whole genome shotgun (WGS) entry which is preliminary data.</text>
</comment>
<dbReference type="GO" id="GO:0010041">
    <property type="term" value="P:response to iron(III) ion"/>
    <property type="evidence" value="ECO:0007669"/>
    <property type="project" value="TreeGrafter"/>
</dbReference>
<feature type="transmembrane region" description="Helical" evidence="8">
    <location>
        <begin position="12"/>
        <end position="30"/>
    </location>
</feature>
<dbReference type="Pfam" id="PF13231">
    <property type="entry name" value="PMT_2"/>
    <property type="match status" value="1"/>
</dbReference>
<keyword evidence="5 8" id="KW-0812">Transmembrane</keyword>
<gene>
    <name evidence="10" type="ORF">A2773_02870</name>
</gene>
<dbReference type="STRING" id="1798375.A2773_02870"/>
<evidence type="ECO:0000256" key="3">
    <source>
        <dbReference type="ARBA" id="ARBA00022676"/>
    </source>
</evidence>
<dbReference type="AlphaFoldDB" id="A0A1F5ZPC7"/>
<feature type="transmembrane region" description="Helical" evidence="8">
    <location>
        <begin position="351"/>
        <end position="371"/>
    </location>
</feature>
<feature type="transmembrane region" description="Helical" evidence="8">
    <location>
        <begin position="303"/>
        <end position="321"/>
    </location>
</feature>
<evidence type="ECO:0000313" key="11">
    <source>
        <dbReference type="Proteomes" id="UP000177383"/>
    </source>
</evidence>
<feature type="transmembrane region" description="Helical" evidence="8">
    <location>
        <begin position="92"/>
        <end position="111"/>
    </location>
</feature>
<evidence type="ECO:0000256" key="4">
    <source>
        <dbReference type="ARBA" id="ARBA00022679"/>
    </source>
</evidence>
<dbReference type="Proteomes" id="UP000177383">
    <property type="component" value="Unassembled WGS sequence"/>
</dbReference>
<keyword evidence="7 8" id="KW-0472">Membrane</keyword>
<feature type="transmembrane region" description="Helical" evidence="8">
    <location>
        <begin position="117"/>
        <end position="136"/>
    </location>
</feature>
<name>A0A1F5ZPC7_9BACT</name>
<dbReference type="EMBL" id="MFJE01000020">
    <property type="protein sequence ID" value="OGG14356.1"/>
    <property type="molecule type" value="Genomic_DNA"/>
</dbReference>
<feature type="transmembrane region" description="Helical" evidence="8">
    <location>
        <begin position="327"/>
        <end position="344"/>
    </location>
</feature>
<organism evidence="10 11">
    <name type="scientific">Candidatus Gottesmanbacteria bacterium RIFCSPHIGHO2_01_FULL_39_10</name>
    <dbReference type="NCBI Taxonomy" id="1798375"/>
    <lineage>
        <taxon>Bacteria</taxon>
        <taxon>Candidatus Gottesmaniibacteriota</taxon>
    </lineage>
</organism>
<feature type="transmembrane region" description="Helical" evidence="8">
    <location>
        <begin position="60"/>
        <end position="80"/>
    </location>
</feature>
<evidence type="ECO:0000256" key="5">
    <source>
        <dbReference type="ARBA" id="ARBA00022692"/>
    </source>
</evidence>
<evidence type="ECO:0000256" key="6">
    <source>
        <dbReference type="ARBA" id="ARBA00022989"/>
    </source>
</evidence>
<keyword evidence="3" id="KW-0328">Glycosyltransferase</keyword>
<evidence type="ECO:0000256" key="1">
    <source>
        <dbReference type="ARBA" id="ARBA00004651"/>
    </source>
</evidence>
<dbReference type="PANTHER" id="PTHR33908">
    <property type="entry name" value="MANNOSYLTRANSFERASE YKCB-RELATED"/>
    <property type="match status" value="1"/>
</dbReference>
<dbReference type="GO" id="GO:0005886">
    <property type="term" value="C:plasma membrane"/>
    <property type="evidence" value="ECO:0007669"/>
    <property type="project" value="UniProtKB-SubCell"/>
</dbReference>
<dbReference type="PANTHER" id="PTHR33908:SF3">
    <property type="entry name" value="UNDECAPRENYL PHOSPHATE-ALPHA-4-AMINO-4-DEOXY-L-ARABINOSE ARABINOSYL TRANSFERASE"/>
    <property type="match status" value="1"/>
</dbReference>
<comment type="subcellular location">
    <subcellularLocation>
        <location evidence="1">Cell membrane</location>
        <topology evidence="1">Multi-pass membrane protein</topology>
    </subcellularLocation>
</comment>
<proteinExistence type="predicted"/>
<keyword evidence="2" id="KW-1003">Cell membrane</keyword>
<protein>
    <recommendedName>
        <fullName evidence="9">Glycosyltransferase RgtA/B/C/D-like domain-containing protein</fullName>
    </recommendedName>
</protein>
<feature type="domain" description="Glycosyltransferase RgtA/B/C/D-like" evidence="9">
    <location>
        <begin position="74"/>
        <end position="226"/>
    </location>
</feature>
<feature type="transmembrane region" description="Helical" evidence="8">
    <location>
        <begin position="270"/>
        <end position="291"/>
    </location>
</feature>
<evidence type="ECO:0000256" key="2">
    <source>
        <dbReference type="ARBA" id="ARBA00022475"/>
    </source>
</evidence>
<dbReference type="InterPro" id="IPR038731">
    <property type="entry name" value="RgtA/B/C-like"/>
</dbReference>
<feature type="transmembrane region" description="Helical" evidence="8">
    <location>
        <begin position="179"/>
        <end position="198"/>
    </location>
</feature>
<dbReference type="GO" id="GO:0009103">
    <property type="term" value="P:lipopolysaccharide biosynthetic process"/>
    <property type="evidence" value="ECO:0007669"/>
    <property type="project" value="UniProtKB-ARBA"/>
</dbReference>
<evidence type="ECO:0000256" key="8">
    <source>
        <dbReference type="SAM" id="Phobius"/>
    </source>
</evidence>
<feature type="transmembrane region" description="Helical" evidence="8">
    <location>
        <begin position="210"/>
        <end position="227"/>
    </location>
</feature>
<evidence type="ECO:0000259" key="9">
    <source>
        <dbReference type="Pfam" id="PF13231"/>
    </source>
</evidence>
<dbReference type="GO" id="GO:0016763">
    <property type="term" value="F:pentosyltransferase activity"/>
    <property type="evidence" value="ECO:0007669"/>
    <property type="project" value="TreeGrafter"/>
</dbReference>